<gene>
    <name evidence="1" type="ORF">Scaly_2542500</name>
</gene>
<dbReference type="SUPFAM" id="SSF56219">
    <property type="entry name" value="DNase I-like"/>
    <property type="match status" value="1"/>
</dbReference>
<name>A0AAW2JA70_9LAMI</name>
<dbReference type="PANTHER" id="PTHR35218">
    <property type="entry name" value="RNASE H DOMAIN-CONTAINING PROTEIN"/>
    <property type="match status" value="1"/>
</dbReference>
<sequence length="461" mass="52024">MQGFGVDSHGRRGGLTLFWDKSVSCVLRSFSRHHIDVTVTVDDDTSPWCFTTFYGEPDISKRKYSWELLASLACQSPRAWLVCGDFNEILEQSENREAFIAQFGKCVNFGRPWIMQVYLIWVGLKVPLHVVTGKRLHIQLWNNWTELVGMAIGSSRFLTRREQIVAESWRSSAGVSAHDRFQHKLDGVRSRRTSRSLRKEFSFRLAEPLINDLESGVEALSCKVDSGMDSKLLKPYTADQITTAIQSFSHTAPLKSPGPDEAPSSLISRAELAGQRRGIQVLRAHYYPVSSILDADLGARREYRSIFGFRGCHRSSHNLLLFPLPPPTMAEYSAIFFDLFSKEMTGGVFGMRKYKTKSLFAWRLDDGRKMKSSLQSKLLLSLAAFSSFLDPHPSLIISPAVAEAWTARMLSNSLLIMASPELCLKWIVLPYTSNLPPSEIIFQPLNLLSTIFHSLFFLISA</sequence>
<accession>A0AAW2JA70</accession>
<proteinExistence type="predicted"/>
<evidence type="ECO:0000313" key="1">
    <source>
        <dbReference type="EMBL" id="KAL0291007.1"/>
    </source>
</evidence>
<dbReference type="AlphaFoldDB" id="A0AAW2JA70"/>
<dbReference type="EMBL" id="JACGWM010001607">
    <property type="protein sequence ID" value="KAL0291007.1"/>
    <property type="molecule type" value="Genomic_DNA"/>
</dbReference>
<protein>
    <submittedName>
        <fullName evidence="1">Uncharacterized protein</fullName>
    </submittedName>
</protein>
<reference evidence="1" key="2">
    <citation type="journal article" date="2024" name="Plant">
        <title>Genomic evolution and insights into agronomic trait innovations of Sesamum species.</title>
        <authorList>
            <person name="Miao H."/>
            <person name="Wang L."/>
            <person name="Qu L."/>
            <person name="Liu H."/>
            <person name="Sun Y."/>
            <person name="Le M."/>
            <person name="Wang Q."/>
            <person name="Wei S."/>
            <person name="Zheng Y."/>
            <person name="Lin W."/>
            <person name="Duan Y."/>
            <person name="Cao H."/>
            <person name="Xiong S."/>
            <person name="Wang X."/>
            <person name="Wei L."/>
            <person name="Li C."/>
            <person name="Ma Q."/>
            <person name="Ju M."/>
            <person name="Zhao R."/>
            <person name="Li G."/>
            <person name="Mu C."/>
            <person name="Tian Q."/>
            <person name="Mei H."/>
            <person name="Zhang T."/>
            <person name="Gao T."/>
            <person name="Zhang H."/>
        </authorList>
    </citation>
    <scope>NUCLEOTIDE SEQUENCE</scope>
    <source>
        <strain evidence="1">KEN8</strain>
    </source>
</reference>
<comment type="caution">
    <text evidence="1">The sequence shown here is derived from an EMBL/GenBank/DDBJ whole genome shotgun (WGS) entry which is preliminary data.</text>
</comment>
<organism evidence="1">
    <name type="scientific">Sesamum calycinum</name>
    <dbReference type="NCBI Taxonomy" id="2727403"/>
    <lineage>
        <taxon>Eukaryota</taxon>
        <taxon>Viridiplantae</taxon>
        <taxon>Streptophyta</taxon>
        <taxon>Embryophyta</taxon>
        <taxon>Tracheophyta</taxon>
        <taxon>Spermatophyta</taxon>
        <taxon>Magnoliopsida</taxon>
        <taxon>eudicotyledons</taxon>
        <taxon>Gunneridae</taxon>
        <taxon>Pentapetalae</taxon>
        <taxon>asterids</taxon>
        <taxon>lamiids</taxon>
        <taxon>Lamiales</taxon>
        <taxon>Pedaliaceae</taxon>
        <taxon>Sesamum</taxon>
    </lineage>
</organism>
<dbReference type="Gene3D" id="3.60.10.10">
    <property type="entry name" value="Endonuclease/exonuclease/phosphatase"/>
    <property type="match status" value="1"/>
</dbReference>
<dbReference type="PANTHER" id="PTHR35218:SF9">
    <property type="entry name" value="ENDONUCLEASE_EXONUCLEASE_PHOSPHATASE DOMAIN-CONTAINING PROTEIN"/>
    <property type="match status" value="1"/>
</dbReference>
<reference evidence="1" key="1">
    <citation type="submission" date="2020-06" db="EMBL/GenBank/DDBJ databases">
        <authorList>
            <person name="Li T."/>
            <person name="Hu X."/>
            <person name="Zhang T."/>
            <person name="Song X."/>
            <person name="Zhang H."/>
            <person name="Dai N."/>
            <person name="Sheng W."/>
            <person name="Hou X."/>
            <person name="Wei L."/>
        </authorList>
    </citation>
    <scope>NUCLEOTIDE SEQUENCE</scope>
    <source>
        <strain evidence="1">KEN8</strain>
        <tissue evidence="1">Leaf</tissue>
    </source>
</reference>
<dbReference type="InterPro" id="IPR036691">
    <property type="entry name" value="Endo/exonu/phosph_ase_sf"/>
</dbReference>